<proteinExistence type="predicted"/>
<dbReference type="AlphaFoldDB" id="A0A3B1DX09"/>
<sequence length="274" mass="31673">MRRAIDKNIRKSPKKKNGDLLGILIISVIVMLIGITMYAFVSVSSKQIPRDKKTLCRIDGKYDKQIILLDITGKYNLVQHKTIRQAIENQVKTLKKDEQLQLYFITNDIRSGLEPLLSVCNPGTGEDVSGIFANPKMIKQKWENKLYKPIEKLLNNFDKESLEAKSSPIFETIQLINNSMLKGAKEGTTQTMTIISDFIQHSEDYSFLRNKLQNFSTSNYKLRVKTSFDNIKVNLLFIRRNGREEYLSKKYLNFWKDYFLKSGSSDIKIKILEG</sequence>
<keyword evidence="1" id="KW-0472">Membrane</keyword>
<name>A0A3B1DX09_9ZZZZ</name>
<dbReference type="EMBL" id="UOYO01000020">
    <property type="protein sequence ID" value="VAY87081.1"/>
    <property type="molecule type" value="Genomic_DNA"/>
</dbReference>
<organism evidence="2">
    <name type="scientific">hydrothermal vent metagenome</name>
    <dbReference type="NCBI Taxonomy" id="652676"/>
    <lineage>
        <taxon>unclassified sequences</taxon>
        <taxon>metagenomes</taxon>
        <taxon>ecological metagenomes</taxon>
    </lineage>
</organism>
<evidence type="ECO:0000256" key="1">
    <source>
        <dbReference type="SAM" id="Phobius"/>
    </source>
</evidence>
<keyword evidence="1" id="KW-1133">Transmembrane helix</keyword>
<protein>
    <submittedName>
        <fullName evidence="2">Uncharacterized protein</fullName>
    </submittedName>
</protein>
<reference evidence="2" key="1">
    <citation type="submission" date="2018-10" db="EMBL/GenBank/DDBJ databases">
        <authorList>
            <person name="Aoki K."/>
        </authorList>
    </citation>
    <scope>NUCLEOTIDE SEQUENCE</scope>
</reference>
<evidence type="ECO:0000313" key="2">
    <source>
        <dbReference type="EMBL" id="VAY87081.1"/>
    </source>
</evidence>
<keyword evidence="1" id="KW-0812">Transmembrane</keyword>
<accession>A0A3B1DX09</accession>
<gene>
    <name evidence="2" type="ORF">MNB_ARC-1_660</name>
</gene>
<feature type="transmembrane region" description="Helical" evidence="1">
    <location>
        <begin position="20"/>
        <end position="41"/>
    </location>
</feature>